<evidence type="ECO:0000259" key="8">
    <source>
        <dbReference type="Pfam" id="PF04082"/>
    </source>
</evidence>
<evidence type="ECO:0000256" key="3">
    <source>
        <dbReference type="ARBA" id="ARBA00022737"/>
    </source>
</evidence>
<dbReference type="Pfam" id="PF04082">
    <property type="entry name" value="Fungal_trans"/>
    <property type="match status" value="1"/>
</dbReference>
<dbReference type="RefSeq" id="XP_025372974.1">
    <property type="nucleotide sequence ID" value="XM_025515796.1"/>
</dbReference>
<dbReference type="STRING" id="1522189.A0A316W8C9"/>
<dbReference type="Proteomes" id="UP000245783">
    <property type="component" value="Unassembled WGS sequence"/>
</dbReference>
<feature type="compositionally biased region" description="Polar residues" evidence="7">
    <location>
        <begin position="573"/>
        <end position="584"/>
    </location>
</feature>
<evidence type="ECO:0000256" key="6">
    <source>
        <dbReference type="ARBA" id="ARBA00023242"/>
    </source>
</evidence>
<organism evidence="9 10">
    <name type="scientific">Ceraceosorus guamensis</name>
    <dbReference type="NCBI Taxonomy" id="1522189"/>
    <lineage>
        <taxon>Eukaryota</taxon>
        <taxon>Fungi</taxon>
        <taxon>Dikarya</taxon>
        <taxon>Basidiomycota</taxon>
        <taxon>Ustilaginomycotina</taxon>
        <taxon>Exobasidiomycetes</taxon>
        <taxon>Ceraceosorales</taxon>
        <taxon>Ceraceosoraceae</taxon>
        <taxon>Ceraceosorus</taxon>
    </lineage>
</organism>
<name>A0A316W8C9_9BASI</name>
<dbReference type="GeneID" id="37037666"/>
<dbReference type="OrthoDB" id="1405595at2759"/>
<sequence>MAYARTDLLKRHLLCNHLELDAKDSDSRPGSGRSSPKEKAASGVAERRDSSTSQNNSLLDGNPFNANHNGAEPPALHMSLNGVNNGLDSTSLSQLATPASGGSTSSPFSPLSPFGPTFNAPSAHYRLEKGGDASSLLGSFGVNDELLAKLMLAGTSSHLGDAPAHSAARSNDLLQHPNGNAETTRYDLELYLKHFAPHWPCVHVATLVASTSVIHQDVDHDLLDAITLIGDRYNADGLSPSVSRRSSVYSLEGQDTSEISVLSSRAVQSLQSGPHHLDEHTLLRRAQTLLLLQLCSLLSQRDMPRGSLEAAHDSLIQAARRILVVHQEAPTPSTMGTDQDWVRWAQCEQRVRTIWTIYAYDALRALLLHATPAFPISELISLQRPCDDKLWQASSAKLWRASQGAELTKPSIFEDRANLLLQTMPESRSDDVFDDLAHFLLLTSLCADVAQVSHTHAQQGIYKRLQDPRLGNVGAGADKRSDQATSAWLKHISELDAGVTTTIEHIDGALSRWRRVSTVSEAQQYQSGPECPFVLGPSSFYYVAKHQLRQLQTQIGMSHPATPARSPIHAPYSTVTSDPSTTLAPSARMRSMSIGALDGNLSLPHLSPARRASAFEWSRSASNHSHDQSLPHTPSSTQSPAPSMARLYNLVSPAGFSPSQHSSHTPLPLH</sequence>
<dbReference type="InterPro" id="IPR007219">
    <property type="entry name" value="XnlR_reg_dom"/>
</dbReference>
<dbReference type="PANTHER" id="PTHR40626:SF11">
    <property type="entry name" value="ZINC FINGER PROTEIN YPR022C"/>
    <property type="match status" value="1"/>
</dbReference>
<feature type="compositionally biased region" description="Low complexity" evidence="7">
    <location>
        <begin position="95"/>
        <end position="108"/>
    </location>
</feature>
<dbReference type="GO" id="GO:0008270">
    <property type="term" value="F:zinc ion binding"/>
    <property type="evidence" value="ECO:0007669"/>
    <property type="project" value="UniProtKB-KW"/>
</dbReference>
<keyword evidence="10" id="KW-1185">Reference proteome</keyword>
<feature type="compositionally biased region" description="Basic and acidic residues" evidence="7">
    <location>
        <begin position="35"/>
        <end position="50"/>
    </location>
</feature>
<dbReference type="InterPro" id="IPR051059">
    <property type="entry name" value="VerF-like"/>
</dbReference>
<keyword evidence="6" id="KW-0539">Nucleus</keyword>
<comment type="subcellular location">
    <subcellularLocation>
        <location evidence="1">Nucleus</location>
    </subcellularLocation>
</comment>
<feature type="domain" description="Xylanolytic transcriptional activator regulatory" evidence="8">
    <location>
        <begin position="188"/>
        <end position="441"/>
    </location>
</feature>
<feature type="region of interest" description="Disordered" evidence="7">
    <location>
        <begin position="89"/>
        <end position="108"/>
    </location>
</feature>
<dbReference type="AlphaFoldDB" id="A0A316W8C9"/>
<feature type="compositionally biased region" description="Polar residues" evidence="7">
    <location>
        <begin position="51"/>
        <end position="68"/>
    </location>
</feature>
<dbReference type="GO" id="GO:0005634">
    <property type="term" value="C:nucleus"/>
    <property type="evidence" value="ECO:0007669"/>
    <property type="project" value="UniProtKB-SubCell"/>
</dbReference>
<dbReference type="EMBL" id="KZ819353">
    <property type="protein sequence ID" value="PWN45814.1"/>
    <property type="molecule type" value="Genomic_DNA"/>
</dbReference>
<feature type="region of interest" description="Disordered" evidence="7">
    <location>
        <begin position="558"/>
        <end position="584"/>
    </location>
</feature>
<evidence type="ECO:0000313" key="9">
    <source>
        <dbReference type="EMBL" id="PWN45814.1"/>
    </source>
</evidence>
<protein>
    <recommendedName>
        <fullName evidence="8">Xylanolytic transcriptional activator regulatory domain-containing protein</fullName>
    </recommendedName>
</protein>
<feature type="compositionally biased region" description="Polar residues" evidence="7">
    <location>
        <begin position="630"/>
        <end position="641"/>
    </location>
</feature>
<evidence type="ECO:0000256" key="5">
    <source>
        <dbReference type="ARBA" id="ARBA00022833"/>
    </source>
</evidence>
<dbReference type="GO" id="GO:0000785">
    <property type="term" value="C:chromatin"/>
    <property type="evidence" value="ECO:0007669"/>
    <property type="project" value="TreeGrafter"/>
</dbReference>
<accession>A0A316W8C9</accession>
<dbReference type="GO" id="GO:0006351">
    <property type="term" value="P:DNA-templated transcription"/>
    <property type="evidence" value="ECO:0007669"/>
    <property type="project" value="InterPro"/>
</dbReference>
<feature type="region of interest" description="Disordered" evidence="7">
    <location>
        <begin position="618"/>
        <end position="642"/>
    </location>
</feature>
<evidence type="ECO:0000313" key="10">
    <source>
        <dbReference type="Proteomes" id="UP000245783"/>
    </source>
</evidence>
<evidence type="ECO:0000256" key="2">
    <source>
        <dbReference type="ARBA" id="ARBA00022723"/>
    </source>
</evidence>
<feature type="region of interest" description="Disordered" evidence="7">
    <location>
        <begin position="21"/>
        <end position="83"/>
    </location>
</feature>
<dbReference type="PANTHER" id="PTHR40626">
    <property type="entry name" value="MIP31509P"/>
    <property type="match status" value="1"/>
</dbReference>
<gene>
    <name evidence="9" type="ORF">IE81DRAFT_344302</name>
</gene>
<keyword evidence="5" id="KW-0862">Zinc</keyword>
<dbReference type="GO" id="GO:0000978">
    <property type="term" value="F:RNA polymerase II cis-regulatory region sequence-specific DNA binding"/>
    <property type="evidence" value="ECO:0007669"/>
    <property type="project" value="InterPro"/>
</dbReference>
<keyword evidence="4" id="KW-0863">Zinc-finger</keyword>
<evidence type="ECO:0000256" key="4">
    <source>
        <dbReference type="ARBA" id="ARBA00022771"/>
    </source>
</evidence>
<evidence type="ECO:0000256" key="1">
    <source>
        <dbReference type="ARBA" id="ARBA00004123"/>
    </source>
</evidence>
<dbReference type="GO" id="GO:0000981">
    <property type="term" value="F:DNA-binding transcription factor activity, RNA polymerase II-specific"/>
    <property type="evidence" value="ECO:0007669"/>
    <property type="project" value="InterPro"/>
</dbReference>
<dbReference type="InParanoid" id="A0A316W8C9"/>
<proteinExistence type="predicted"/>
<reference evidence="9 10" key="1">
    <citation type="journal article" date="2018" name="Mol. Biol. Evol.">
        <title>Broad Genomic Sampling Reveals a Smut Pathogenic Ancestry of the Fungal Clade Ustilaginomycotina.</title>
        <authorList>
            <person name="Kijpornyongpan T."/>
            <person name="Mondo S.J."/>
            <person name="Barry K."/>
            <person name="Sandor L."/>
            <person name="Lee J."/>
            <person name="Lipzen A."/>
            <person name="Pangilinan J."/>
            <person name="LaButti K."/>
            <person name="Hainaut M."/>
            <person name="Henrissat B."/>
            <person name="Grigoriev I.V."/>
            <person name="Spatafora J.W."/>
            <person name="Aime M.C."/>
        </authorList>
    </citation>
    <scope>NUCLEOTIDE SEQUENCE [LARGE SCALE GENOMIC DNA]</scope>
    <source>
        <strain evidence="9 10">MCA 4658</strain>
    </source>
</reference>
<keyword evidence="3" id="KW-0677">Repeat</keyword>
<keyword evidence="2" id="KW-0479">Metal-binding</keyword>
<evidence type="ECO:0000256" key="7">
    <source>
        <dbReference type="SAM" id="MobiDB-lite"/>
    </source>
</evidence>